<dbReference type="InterPro" id="IPR011006">
    <property type="entry name" value="CheY-like_superfamily"/>
</dbReference>
<name>A0ABW6AI76_9BACT</name>
<dbReference type="RefSeq" id="WP_381502655.1">
    <property type="nucleotide sequence ID" value="NZ_JBHUOM010000012.1"/>
</dbReference>
<dbReference type="EMBL" id="JBHUOM010000012">
    <property type="protein sequence ID" value="MFD2935196.1"/>
    <property type="molecule type" value="Genomic_DNA"/>
</dbReference>
<organism evidence="1 2">
    <name type="scientific">Spirosoma flavum</name>
    <dbReference type="NCBI Taxonomy" id="2048557"/>
    <lineage>
        <taxon>Bacteria</taxon>
        <taxon>Pseudomonadati</taxon>
        <taxon>Bacteroidota</taxon>
        <taxon>Cytophagia</taxon>
        <taxon>Cytophagales</taxon>
        <taxon>Cytophagaceae</taxon>
        <taxon>Spirosoma</taxon>
    </lineage>
</organism>
<proteinExistence type="predicted"/>
<accession>A0ABW6AI76</accession>
<reference evidence="2" key="1">
    <citation type="journal article" date="2019" name="Int. J. Syst. Evol. Microbiol.">
        <title>The Global Catalogue of Microorganisms (GCM) 10K type strain sequencing project: providing services to taxonomists for standard genome sequencing and annotation.</title>
        <authorList>
            <consortium name="The Broad Institute Genomics Platform"/>
            <consortium name="The Broad Institute Genome Sequencing Center for Infectious Disease"/>
            <person name="Wu L."/>
            <person name="Ma J."/>
        </authorList>
    </citation>
    <scope>NUCLEOTIDE SEQUENCE [LARGE SCALE GENOMIC DNA]</scope>
    <source>
        <strain evidence="2">KCTC 52490</strain>
    </source>
</reference>
<dbReference type="SUPFAM" id="SSF52172">
    <property type="entry name" value="CheY-like"/>
    <property type="match status" value="1"/>
</dbReference>
<evidence type="ECO:0008006" key="3">
    <source>
        <dbReference type="Google" id="ProtNLM"/>
    </source>
</evidence>
<evidence type="ECO:0000313" key="1">
    <source>
        <dbReference type="EMBL" id="MFD2935196.1"/>
    </source>
</evidence>
<gene>
    <name evidence="1" type="ORF">ACFS25_15495</name>
</gene>
<comment type="caution">
    <text evidence="1">The sequence shown here is derived from an EMBL/GenBank/DDBJ whole genome shotgun (WGS) entry which is preliminary data.</text>
</comment>
<keyword evidence="2" id="KW-1185">Reference proteome</keyword>
<sequence>MPDLSPFYMAIRLLVIDDEDQIRHHLVDLLTRLGFAVTSTLSVRSDAALASQVKRAAGFAYPRGLSLTPDYTP</sequence>
<dbReference type="Proteomes" id="UP001597512">
    <property type="component" value="Unassembled WGS sequence"/>
</dbReference>
<protein>
    <recommendedName>
        <fullName evidence="3">Response regulatory domain-containing protein</fullName>
    </recommendedName>
</protein>
<evidence type="ECO:0000313" key="2">
    <source>
        <dbReference type="Proteomes" id="UP001597512"/>
    </source>
</evidence>